<dbReference type="EC" id="3.6.1.16" evidence="4"/>
<dbReference type="CDD" id="cd07396">
    <property type="entry name" value="MPP_Nbla03831"/>
    <property type="match status" value="1"/>
</dbReference>
<dbReference type="RefSeq" id="XP_021394385.1">
    <property type="nucleotide sequence ID" value="XM_021538710.2"/>
</dbReference>
<evidence type="ECO:0000256" key="16">
    <source>
        <dbReference type="ARBA" id="ARBA00049546"/>
    </source>
</evidence>
<feature type="domain" description="Calcineurin-like phosphoesterase" evidence="17">
    <location>
        <begin position="35"/>
        <end position="266"/>
    </location>
</feature>
<dbReference type="Pfam" id="PF00149">
    <property type="entry name" value="Metallophos"/>
    <property type="match status" value="1"/>
</dbReference>
<dbReference type="STRING" id="299123.ENSLSDP00000010858"/>
<evidence type="ECO:0000256" key="3">
    <source>
        <dbReference type="ARBA" id="ARBA00011245"/>
    </source>
</evidence>
<comment type="similarity">
    <text evidence="2">Belongs to the ADPRibase-Mn family.</text>
</comment>
<dbReference type="Gene3D" id="3.60.21.10">
    <property type="match status" value="1"/>
</dbReference>
<comment type="catalytic activity">
    <reaction evidence="15">
        <text>ADP-D-ribose + H2O = D-ribose 5-phosphate + AMP + 2 H(+)</text>
        <dbReference type="Rhea" id="RHEA:10412"/>
        <dbReference type="ChEBI" id="CHEBI:15377"/>
        <dbReference type="ChEBI" id="CHEBI:15378"/>
        <dbReference type="ChEBI" id="CHEBI:57967"/>
        <dbReference type="ChEBI" id="CHEBI:78346"/>
        <dbReference type="ChEBI" id="CHEBI:456215"/>
        <dbReference type="EC" id="3.6.1.53"/>
    </reaction>
</comment>
<comment type="catalytic activity">
    <reaction evidence="16">
        <text>ADP-D-ribose + H2O = D-ribose 5-phosphate + AMP + 2 H(+)</text>
        <dbReference type="Rhea" id="RHEA:10412"/>
        <dbReference type="ChEBI" id="CHEBI:15377"/>
        <dbReference type="ChEBI" id="CHEBI:15378"/>
        <dbReference type="ChEBI" id="CHEBI:57967"/>
        <dbReference type="ChEBI" id="CHEBI:78346"/>
        <dbReference type="ChEBI" id="CHEBI:456215"/>
        <dbReference type="EC" id="3.6.1.13"/>
    </reaction>
</comment>
<dbReference type="KEGG" id="lsr:110474918"/>
<evidence type="ECO:0000259" key="17">
    <source>
        <dbReference type="Pfam" id="PF00149"/>
    </source>
</evidence>
<dbReference type="InterPro" id="IPR004843">
    <property type="entry name" value="Calcineurin-like_PHP"/>
</dbReference>
<gene>
    <name evidence="18" type="primary">ADPRM</name>
    <name evidence="18" type="ORF">RLOC_00015247</name>
</gene>
<dbReference type="GeneID" id="110474918"/>
<dbReference type="InterPro" id="IPR041869">
    <property type="entry name" value="MPP_ADPRM"/>
</dbReference>
<organism evidence="18 19">
    <name type="scientific">Lonchura striata</name>
    <name type="common">white-rumped munia</name>
    <dbReference type="NCBI Taxonomy" id="40157"/>
    <lineage>
        <taxon>Eukaryota</taxon>
        <taxon>Metazoa</taxon>
        <taxon>Chordata</taxon>
        <taxon>Craniata</taxon>
        <taxon>Vertebrata</taxon>
        <taxon>Euteleostomi</taxon>
        <taxon>Archelosauria</taxon>
        <taxon>Archosauria</taxon>
        <taxon>Dinosauria</taxon>
        <taxon>Saurischia</taxon>
        <taxon>Theropoda</taxon>
        <taxon>Coelurosauria</taxon>
        <taxon>Aves</taxon>
        <taxon>Neognathae</taxon>
        <taxon>Neoaves</taxon>
        <taxon>Telluraves</taxon>
        <taxon>Australaves</taxon>
        <taxon>Passeriformes</taxon>
        <taxon>Passeroidea</taxon>
        <taxon>Estrildidae</taxon>
        <taxon>Estrildinae</taxon>
        <taxon>Lonchura</taxon>
    </lineage>
</organism>
<comment type="catalytic activity">
    <reaction evidence="14">
        <text>CDP-choline + H2O = phosphocholine + CMP + 2 H(+)</text>
        <dbReference type="Rhea" id="RHEA:32487"/>
        <dbReference type="ChEBI" id="CHEBI:15377"/>
        <dbReference type="ChEBI" id="CHEBI:15378"/>
        <dbReference type="ChEBI" id="CHEBI:58779"/>
        <dbReference type="ChEBI" id="CHEBI:60377"/>
        <dbReference type="ChEBI" id="CHEBI:295975"/>
        <dbReference type="EC" id="3.6.1.53"/>
    </reaction>
</comment>
<evidence type="ECO:0000256" key="5">
    <source>
        <dbReference type="ARBA" id="ARBA00012453"/>
    </source>
</evidence>
<keyword evidence="9" id="KW-0378">Hydrolase</keyword>
<comment type="catalytic activity">
    <reaction evidence="13">
        <text>CDP-glycerol + H2O = sn-glycerol 3-phosphate + CMP + 2 H(+)</text>
        <dbReference type="Rhea" id="RHEA:21692"/>
        <dbReference type="ChEBI" id="CHEBI:15377"/>
        <dbReference type="ChEBI" id="CHEBI:15378"/>
        <dbReference type="ChEBI" id="CHEBI:57597"/>
        <dbReference type="ChEBI" id="CHEBI:58311"/>
        <dbReference type="ChEBI" id="CHEBI:60377"/>
        <dbReference type="EC" id="3.6.1.16"/>
    </reaction>
</comment>
<evidence type="ECO:0000313" key="19">
    <source>
        <dbReference type="Proteomes" id="UP000197619"/>
    </source>
</evidence>
<dbReference type="SUPFAM" id="SSF56300">
    <property type="entry name" value="Metallo-dependent phosphatases"/>
    <property type="match status" value="1"/>
</dbReference>
<dbReference type="Proteomes" id="UP000197619">
    <property type="component" value="Unassembled WGS sequence"/>
</dbReference>
<evidence type="ECO:0000256" key="10">
    <source>
        <dbReference type="ARBA" id="ARBA00022833"/>
    </source>
</evidence>
<dbReference type="CTD" id="56985"/>
<dbReference type="GO" id="GO:0047734">
    <property type="term" value="F:CDP-glycerol diphosphatase activity"/>
    <property type="evidence" value="ECO:0007669"/>
    <property type="project" value="UniProtKB-EC"/>
</dbReference>
<comment type="subunit">
    <text evidence="3">Monomer.</text>
</comment>
<proteinExistence type="inferred from homology"/>
<keyword evidence="10" id="KW-0862">Zinc</keyword>
<evidence type="ECO:0000256" key="2">
    <source>
        <dbReference type="ARBA" id="ARBA00006362"/>
    </source>
</evidence>
<evidence type="ECO:0000256" key="12">
    <source>
        <dbReference type="ARBA" id="ARBA00032579"/>
    </source>
</evidence>
<dbReference type="PANTHER" id="PTHR16509">
    <property type="match status" value="1"/>
</dbReference>
<evidence type="ECO:0000256" key="1">
    <source>
        <dbReference type="ARBA" id="ARBA00001946"/>
    </source>
</evidence>
<name>A0A218UHK3_9PASE</name>
<reference evidence="18 19" key="1">
    <citation type="submission" date="2017-05" db="EMBL/GenBank/DDBJ databases">
        <title>Genome of assembly of the Bengalese finch, Lonchura striata domestica.</title>
        <authorList>
            <person name="Colquitt B.M."/>
            <person name="Brainard M.S."/>
        </authorList>
    </citation>
    <scope>NUCLEOTIDE SEQUENCE [LARGE SCALE GENOMIC DNA]</scope>
    <source>
        <strain evidence="18">White83orange57</strain>
    </source>
</reference>
<protein>
    <recommendedName>
        <fullName evidence="7">Manganese-dependent ADP-ribose/CDP-alcohol diphosphatase</fullName>
        <ecNumber evidence="5">3.6.1.13</ecNumber>
        <ecNumber evidence="4">3.6.1.16</ecNumber>
        <ecNumber evidence="6">3.6.1.53</ecNumber>
    </recommendedName>
    <alternativeName>
        <fullName evidence="12">ADPRibase-Mn</fullName>
    </alternativeName>
    <alternativeName>
        <fullName evidence="11">CDP-choline phosphohydrolase</fullName>
    </alternativeName>
</protein>
<keyword evidence="19" id="KW-1185">Reference proteome</keyword>
<evidence type="ECO:0000256" key="13">
    <source>
        <dbReference type="ARBA" id="ARBA00047486"/>
    </source>
</evidence>
<comment type="cofactor">
    <cofactor evidence="1">
        <name>Mg(2+)</name>
        <dbReference type="ChEBI" id="CHEBI:18420"/>
    </cofactor>
</comment>
<dbReference type="InterPro" id="IPR029052">
    <property type="entry name" value="Metallo-depent_PP-like"/>
</dbReference>
<evidence type="ECO:0000256" key="15">
    <source>
        <dbReference type="ARBA" id="ARBA00047894"/>
    </source>
</evidence>
<evidence type="ECO:0000256" key="7">
    <source>
        <dbReference type="ARBA" id="ARBA00016378"/>
    </source>
</evidence>
<dbReference type="GO" id="GO:0047631">
    <property type="term" value="F:ADP-ribose diphosphatase activity"/>
    <property type="evidence" value="ECO:0007669"/>
    <property type="project" value="UniProtKB-EC"/>
</dbReference>
<evidence type="ECO:0000256" key="11">
    <source>
        <dbReference type="ARBA" id="ARBA00030848"/>
    </source>
</evidence>
<dbReference type="EC" id="3.6.1.13" evidence="5"/>
<dbReference type="EC" id="3.6.1.53" evidence="6"/>
<evidence type="ECO:0000256" key="4">
    <source>
        <dbReference type="ARBA" id="ARBA00012443"/>
    </source>
</evidence>
<sequence>MQAAPPRLALGLVADVQFADAEDGHDFGGCRRRYYRHSLRLLREAVREWAGESPPVGLVLQLGDCIDGQNARRGEAESALQRVLEVLGQLSVPVHHAWGNHELYNFSRARLARSGLYSRAAAGSHGPADPECHAYHCSPAPRLRLVVLDSYDTSTLGRDPGSPRCQESLRLLREKNHNDDLNSPEGLKEPHFVAFNGGFSQAQLDWFDEVLKFSDENQEKVIVMAHVPIHPSASNGVCLAWNYEAALSVIHAHGCVVCVLAGHLHDGAYCQDSHGVHHLTLEGLIETPPESNAFGTMYVYEDKLVLKGRGRIPDRVMHF</sequence>
<evidence type="ECO:0000313" key="18">
    <source>
        <dbReference type="EMBL" id="OWK53051.1"/>
    </source>
</evidence>
<dbReference type="GO" id="GO:0008663">
    <property type="term" value="F:2',3'-cyclic-nucleotide 2'-phosphodiesterase activity"/>
    <property type="evidence" value="ECO:0007669"/>
    <property type="project" value="TreeGrafter"/>
</dbReference>
<dbReference type="PANTHER" id="PTHR16509:SF1">
    <property type="entry name" value="MANGANESE-DEPENDENT ADP-RIBOSE_CDP-ALCOHOL DIPHOSPHATASE"/>
    <property type="match status" value="1"/>
</dbReference>
<evidence type="ECO:0000256" key="14">
    <source>
        <dbReference type="ARBA" id="ARBA00047636"/>
    </source>
</evidence>
<evidence type="ECO:0000256" key="9">
    <source>
        <dbReference type="ARBA" id="ARBA00022801"/>
    </source>
</evidence>
<comment type="caution">
    <text evidence="18">The sequence shown here is derived from an EMBL/GenBank/DDBJ whole genome shotgun (WGS) entry which is preliminary data.</text>
</comment>
<evidence type="ECO:0000256" key="8">
    <source>
        <dbReference type="ARBA" id="ARBA00022723"/>
    </source>
</evidence>
<evidence type="ECO:0000256" key="6">
    <source>
        <dbReference type="ARBA" id="ARBA00012529"/>
    </source>
</evidence>
<dbReference type="GO" id="GO:0030145">
    <property type="term" value="F:manganese ion binding"/>
    <property type="evidence" value="ECO:0007669"/>
    <property type="project" value="TreeGrafter"/>
</dbReference>
<keyword evidence="8" id="KW-0479">Metal-binding</keyword>
<accession>A0A218UHK3</accession>
<dbReference type="EMBL" id="MUZQ01000307">
    <property type="protein sequence ID" value="OWK53051.1"/>
    <property type="molecule type" value="Genomic_DNA"/>
</dbReference>
<dbReference type="AlphaFoldDB" id="A0A218UHK3"/>